<feature type="compositionally biased region" description="Polar residues" evidence="1">
    <location>
        <begin position="1"/>
        <end position="17"/>
    </location>
</feature>
<accession>A0A0A9F1V7</accession>
<evidence type="ECO:0000256" key="1">
    <source>
        <dbReference type="SAM" id="MobiDB-lite"/>
    </source>
</evidence>
<dbReference type="AlphaFoldDB" id="A0A0A9F1V7"/>
<proteinExistence type="predicted"/>
<name>A0A0A9F1V7_ARUDO</name>
<dbReference type="EMBL" id="GBRH01192712">
    <property type="protein sequence ID" value="JAE05184.1"/>
    <property type="molecule type" value="Transcribed_RNA"/>
</dbReference>
<sequence length="64" mass="6715">MPSTCSRSSQSPRTSCCESRRSSPAPVASEKISTAARRGMCVVGDSGSTLAWARAAIAELLVVW</sequence>
<feature type="region of interest" description="Disordered" evidence="1">
    <location>
        <begin position="1"/>
        <end position="31"/>
    </location>
</feature>
<evidence type="ECO:0000313" key="2">
    <source>
        <dbReference type="EMBL" id="JAE05184.1"/>
    </source>
</evidence>
<protein>
    <submittedName>
        <fullName evidence="2">Uncharacterized protein</fullName>
    </submittedName>
</protein>
<reference evidence="2" key="1">
    <citation type="submission" date="2014-09" db="EMBL/GenBank/DDBJ databases">
        <authorList>
            <person name="Magalhaes I.L.F."/>
            <person name="Oliveira U."/>
            <person name="Santos F.R."/>
            <person name="Vidigal T.H.D.A."/>
            <person name="Brescovit A.D."/>
            <person name="Santos A.J."/>
        </authorList>
    </citation>
    <scope>NUCLEOTIDE SEQUENCE</scope>
    <source>
        <tissue evidence="2">Shoot tissue taken approximately 20 cm above the soil surface</tissue>
    </source>
</reference>
<reference evidence="2" key="2">
    <citation type="journal article" date="2015" name="Data Brief">
        <title>Shoot transcriptome of the giant reed, Arundo donax.</title>
        <authorList>
            <person name="Barrero R.A."/>
            <person name="Guerrero F.D."/>
            <person name="Moolhuijzen P."/>
            <person name="Goolsby J.A."/>
            <person name="Tidwell J."/>
            <person name="Bellgard S.E."/>
            <person name="Bellgard M.I."/>
        </authorList>
    </citation>
    <scope>NUCLEOTIDE SEQUENCE</scope>
    <source>
        <tissue evidence="2">Shoot tissue taken approximately 20 cm above the soil surface</tissue>
    </source>
</reference>
<organism evidence="2">
    <name type="scientific">Arundo donax</name>
    <name type="common">Giant reed</name>
    <name type="synonym">Donax arundinaceus</name>
    <dbReference type="NCBI Taxonomy" id="35708"/>
    <lineage>
        <taxon>Eukaryota</taxon>
        <taxon>Viridiplantae</taxon>
        <taxon>Streptophyta</taxon>
        <taxon>Embryophyta</taxon>
        <taxon>Tracheophyta</taxon>
        <taxon>Spermatophyta</taxon>
        <taxon>Magnoliopsida</taxon>
        <taxon>Liliopsida</taxon>
        <taxon>Poales</taxon>
        <taxon>Poaceae</taxon>
        <taxon>PACMAD clade</taxon>
        <taxon>Arundinoideae</taxon>
        <taxon>Arundineae</taxon>
        <taxon>Arundo</taxon>
    </lineage>
</organism>